<evidence type="ECO:0000313" key="4">
    <source>
        <dbReference type="Proteomes" id="UP000229498"/>
    </source>
</evidence>
<dbReference type="GO" id="GO:0031167">
    <property type="term" value="P:rRNA methylation"/>
    <property type="evidence" value="ECO:0007669"/>
    <property type="project" value="InterPro"/>
</dbReference>
<dbReference type="Gene3D" id="3.40.50.150">
    <property type="entry name" value="Vaccinia Virus protein VP39"/>
    <property type="match status" value="1"/>
</dbReference>
<organism evidence="3 4">
    <name type="scientific">Minwuia thermotolerans</name>
    <dbReference type="NCBI Taxonomy" id="2056226"/>
    <lineage>
        <taxon>Bacteria</taxon>
        <taxon>Pseudomonadati</taxon>
        <taxon>Pseudomonadota</taxon>
        <taxon>Alphaproteobacteria</taxon>
        <taxon>Minwuiales</taxon>
        <taxon>Minwuiaceae</taxon>
        <taxon>Minwuia</taxon>
    </lineage>
</organism>
<dbReference type="Proteomes" id="UP000229498">
    <property type="component" value="Unassembled WGS sequence"/>
</dbReference>
<comment type="caution">
    <text evidence="3">The sequence shown here is derived from an EMBL/GenBank/DDBJ whole genome shotgun (WGS) entry which is preliminary data.</text>
</comment>
<evidence type="ECO:0000313" key="3">
    <source>
        <dbReference type="EMBL" id="PJK27837.1"/>
    </source>
</evidence>
<dbReference type="SUPFAM" id="SSF53335">
    <property type="entry name" value="S-adenosyl-L-methionine-dependent methyltransferases"/>
    <property type="match status" value="1"/>
</dbReference>
<dbReference type="PROSITE" id="PS00092">
    <property type="entry name" value="N6_MTASE"/>
    <property type="match status" value="1"/>
</dbReference>
<dbReference type="AlphaFoldDB" id="A0A2M9FWK9"/>
<keyword evidence="4" id="KW-1185">Reference proteome</keyword>
<reference evidence="3 4" key="1">
    <citation type="submission" date="2017-11" db="EMBL/GenBank/DDBJ databases">
        <title>Draft genome sequence of Rhizobiales bacterium SY3-13.</title>
        <authorList>
            <person name="Sun C."/>
        </authorList>
    </citation>
    <scope>NUCLEOTIDE SEQUENCE [LARGE SCALE GENOMIC DNA]</scope>
    <source>
        <strain evidence="3 4">SY3-13</strain>
    </source>
</reference>
<dbReference type="Pfam" id="PF03602">
    <property type="entry name" value="Cons_hypoth95"/>
    <property type="match status" value="1"/>
</dbReference>
<dbReference type="RefSeq" id="WP_109795662.1">
    <property type="nucleotide sequence ID" value="NZ_PHIG01000054.1"/>
</dbReference>
<dbReference type="InterPro" id="IPR029063">
    <property type="entry name" value="SAM-dependent_MTases_sf"/>
</dbReference>
<dbReference type="InterPro" id="IPR004398">
    <property type="entry name" value="RNA_MeTrfase_RsmD"/>
</dbReference>
<dbReference type="InterPro" id="IPR002052">
    <property type="entry name" value="DNA_methylase_N6_adenine_CS"/>
</dbReference>
<keyword evidence="2 3" id="KW-0808">Transferase</keyword>
<accession>A0A2M9FWK9</accession>
<protein>
    <submittedName>
        <fullName evidence="3">16S rRNA (Guanine(966)-N(2))-methyltransferase RsmD</fullName>
    </submittedName>
</protein>
<keyword evidence="1 3" id="KW-0489">Methyltransferase</keyword>
<dbReference type="PANTHER" id="PTHR43542">
    <property type="entry name" value="METHYLTRANSFERASE"/>
    <property type="match status" value="1"/>
</dbReference>
<dbReference type="PIRSF" id="PIRSF004553">
    <property type="entry name" value="CHP00095"/>
    <property type="match status" value="1"/>
</dbReference>
<dbReference type="EMBL" id="PHIG01000054">
    <property type="protein sequence ID" value="PJK27837.1"/>
    <property type="molecule type" value="Genomic_DNA"/>
</dbReference>
<proteinExistence type="predicted"/>
<evidence type="ECO:0000256" key="1">
    <source>
        <dbReference type="ARBA" id="ARBA00022603"/>
    </source>
</evidence>
<gene>
    <name evidence="3" type="primary">rsmD</name>
    <name evidence="3" type="ORF">CVT23_20385</name>
</gene>
<sequence>MRIVGGSFRGLTLAEVHAGGIRPTSDRSREGLFNILAHNPAYAGDDGPAPAGMDVLDVFAGTGALGLEALSRGAASVAFMEKAPAALKILRANIARAGASAATRVLEADATRPGRARGTFGLVLMDPPYGEGLAERALAALQDGCWLAEAALAVIETDRREELALPGGFEKLDERIYGRARLHFARRG</sequence>
<dbReference type="GO" id="GO:0008168">
    <property type="term" value="F:methyltransferase activity"/>
    <property type="evidence" value="ECO:0007669"/>
    <property type="project" value="UniProtKB-KW"/>
</dbReference>
<dbReference type="PANTHER" id="PTHR43542:SF1">
    <property type="entry name" value="METHYLTRANSFERASE"/>
    <property type="match status" value="1"/>
</dbReference>
<dbReference type="CDD" id="cd02440">
    <property type="entry name" value="AdoMet_MTases"/>
    <property type="match status" value="1"/>
</dbReference>
<evidence type="ECO:0000256" key="2">
    <source>
        <dbReference type="ARBA" id="ARBA00022679"/>
    </source>
</evidence>
<name>A0A2M9FWK9_9PROT</name>
<dbReference type="NCBIfam" id="TIGR00095">
    <property type="entry name" value="16S rRNA (guanine(966)-N(2))-methyltransferase RsmD"/>
    <property type="match status" value="1"/>
</dbReference>
<dbReference type="GO" id="GO:0003676">
    <property type="term" value="F:nucleic acid binding"/>
    <property type="evidence" value="ECO:0007669"/>
    <property type="project" value="InterPro"/>
</dbReference>
<dbReference type="OrthoDB" id="9803017at2"/>